<reference evidence="7 8" key="1">
    <citation type="submission" date="2016-05" db="EMBL/GenBank/DDBJ databases">
        <title>A degradative enzymes factory behind the ericoid mycorrhizal symbiosis.</title>
        <authorList>
            <consortium name="DOE Joint Genome Institute"/>
            <person name="Martino E."/>
            <person name="Morin E."/>
            <person name="Grelet G."/>
            <person name="Kuo A."/>
            <person name="Kohler A."/>
            <person name="Daghino S."/>
            <person name="Barry K."/>
            <person name="Choi C."/>
            <person name="Cichocki N."/>
            <person name="Clum A."/>
            <person name="Copeland A."/>
            <person name="Hainaut M."/>
            <person name="Haridas S."/>
            <person name="Labutti K."/>
            <person name="Lindquist E."/>
            <person name="Lipzen A."/>
            <person name="Khouja H.-R."/>
            <person name="Murat C."/>
            <person name="Ohm R."/>
            <person name="Olson A."/>
            <person name="Spatafora J."/>
            <person name="Veneault-Fourrey C."/>
            <person name="Henrissat B."/>
            <person name="Grigoriev I."/>
            <person name="Martin F."/>
            <person name="Perotto S."/>
        </authorList>
    </citation>
    <scope>NUCLEOTIDE SEQUENCE [LARGE SCALE GENOMIC DNA]</scope>
    <source>
        <strain evidence="7 8">UAMH 7357</strain>
    </source>
</reference>
<keyword evidence="4 6" id="KW-0496">Mitochondrion</keyword>
<name>A0A2J6QLV4_9HELO</name>
<comment type="similarity">
    <text evidence="2">Belongs to the mitochondrion-specific ribosomal protein mS23 family.</text>
</comment>
<dbReference type="InterPro" id="IPR059242">
    <property type="entry name" value="mS23_dom"/>
</dbReference>
<dbReference type="GO" id="GO:0003735">
    <property type="term" value="F:structural constituent of ribosome"/>
    <property type="evidence" value="ECO:0007669"/>
    <property type="project" value="UniProtKB-UniRule"/>
</dbReference>
<dbReference type="Pfam" id="PF13741">
    <property type="entry name" value="MRP-S25"/>
    <property type="match status" value="1"/>
</dbReference>
<organism evidence="7 8">
    <name type="scientific">Hyaloscypha hepaticicola</name>
    <dbReference type="NCBI Taxonomy" id="2082293"/>
    <lineage>
        <taxon>Eukaryota</taxon>
        <taxon>Fungi</taxon>
        <taxon>Dikarya</taxon>
        <taxon>Ascomycota</taxon>
        <taxon>Pezizomycotina</taxon>
        <taxon>Leotiomycetes</taxon>
        <taxon>Helotiales</taxon>
        <taxon>Hyaloscyphaceae</taxon>
        <taxon>Hyaloscypha</taxon>
    </lineage>
</organism>
<evidence type="ECO:0000256" key="5">
    <source>
        <dbReference type="ARBA" id="ARBA00023274"/>
    </source>
</evidence>
<keyword evidence="8" id="KW-1185">Reference proteome</keyword>
<proteinExistence type="inferred from homology"/>
<comment type="subunit">
    <text evidence="6">Component of the mitochondrial small ribosomal subunit.</text>
</comment>
<comment type="subcellular location">
    <subcellularLocation>
        <location evidence="1 6">Mitochondrion</location>
    </subcellularLocation>
</comment>
<dbReference type="GO" id="GO:0005763">
    <property type="term" value="C:mitochondrial small ribosomal subunit"/>
    <property type="evidence" value="ECO:0007669"/>
    <property type="project" value="UniProtKB-UniRule"/>
</dbReference>
<dbReference type="STRING" id="1745343.A0A2J6QLV4"/>
<evidence type="ECO:0000256" key="1">
    <source>
        <dbReference type="ARBA" id="ARBA00004173"/>
    </source>
</evidence>
<evidence type="ECO:0000256" key="6">
    <source>
        <dbReference type="PIRNR" id="PIRNR029764"/>
    </source>
</evidence>
<evidence type="ECO:0000313" key="8">
    <source>
        <dbReference type="Proteomes" id="UP000235672"/>
    </source>
</evidence>
<dbReference type="Proteomes" id="UP000235672">
    <property type="component" value="Unassembled WGS sequence"/>
</dbReference>
<evidence type="ECO:0000256" key="4">
    <source>
        <dbReference type="ARBA" id="ARBA00023128"/>
    </source>
</evidence>
<evidence type="ECO:0000313" key="7">
    <source>
        <dbReference type="EMBL" id="PMD27230.1"/>
    </source>
</evidence>
<dbReference type="PANTHER" id="PTHR37799">
    <property type="entry name" value="37S RIBOSOMAL PROTEIN S25, MITOCHONDRIAL"/>
    <property type="match status" value="1"/>
</dbReference>
<accession>A0A2J6QLV4</accession>
<evidence type="ECO:0000256" key="2">
    <source>
        <dbReference type="ARBA" id="ARBA00009864"/>
    </source>
</evidence>
<dbReference type="CDD" id="cd23701">
    <property type="entry name" value="At1g26750"/>
    <property type="match status" value="1"/>
</dbReference>
<keyword evidence="3 6" id="KW-0689">Ribosomal protein</keyword>
<dbReference type="AlphaFoldDB" id="A0A2J6QLV4"/>
<dbReference type="PANTHER" id="PTHR37799:SF1">
    <property type="entry name" value="SMALL RIBOSOMAL SUBUNIT PROTEIN MS23"/>
    <property type="match status" value="1"/>
</dbReference>
<dbReference type="InterPro" id="IPR016939">
    <property type="entry name" value="Ribosomal_mS23_fun"/>
</dbReference>
<sequence>MRGLNLKPSRVYQTASLLLESQSISQPPSWFKTIGSIPPGEIMTRTQPVQHRGSNPRSRIRKPSKMFKPQLIEYEEDRLRREFYRDHPWELARPRIVLENDGKDAQRCDWSRIQQPGRPLSGESVIQRQLWLLNNVPGMSKAQAYDIARKEFYALRHEEEVERRIAREEATWTGAYFGKSALEVGMELEDKIYESWKVWATKEAETINLQRNAAYTGLGTGEAEEESVVDEDIIEAPALS</sequence>
<dbReference type="OrthoDB" id="5542239at2759"/>
<dbReference type="PIRSF" id="PIRSF029764">
    <property type="entry name" value="RSM25"/>
    <property type="match status" value="1"/>
</dbReference>
<protein>
    <recommendedName>
        <fullName evidence="6">37S ribosomal protein S25, mitochondrial</fullName>
    </recommendedName>
</protein>
<dbReference type="EMBL" id="KZ613466">
    <property type="protein sequence ID" value="PMD27230.1"/>
    <property type="molecule type" value="Genomic_DNA"/>
</dbReference>
<evidence type="ECO:0000256" key="3">
    <source>
        <dbReference type="ARBA" id="ARBA00022980"/>
    </source>
</evidence>
<gene>
    <name evidence="7" type="ORF">NA56DRAFT_676182</name>
</gene>
<keyword evidence="5 6" id="KW-0687">Ribonucleoprotein</keyword>